<dbReference type="Proteomes" id="UP001205843">
    <property type="component" value="Unassembled WGS sequence"/>
</dbReference>
<evidence type="ECO:0000256" key="4">
    <source>
        <dbReference type="ARBA" id="ARBA00038168"/>
    </source>
</evidence>
<dbReference type="Pfam" id="PF00173">
    <property type="entry name" value="Cyt-b5"/>
    <property type="match status" value="1"/>
</dbReference>
<keyword evidence="2" id="KW-0479">Metal-binding</keyword>
<dbReference type="PROSITE" id="PS50255">
    <property type="entry name" value="CYTOCHROME_B5_2"/>
    <property type="match status" value="1"/>
</dbReference>
<dbReference type="InterPro" id="IPR001199">
    <property type="entry name" value="Cyt_B5-like_heme/steroid-bd"/>
</dbReference>
<dbReference type="SMART" id="SM01117">
    <property type="entry name" value="Cyt-b5"/>
    <property type="match status" value="1"/>
</dbReference>
<keyword evidence="3" id="KW-0408">Iron</keyword>
<dbReference type="Gene3D" id="3.10.120.10">
    <property type="entry name" value="Cytochrome b5-like heme/steroid binding domain"/>
    <property type="match status" value="1"/>
</dbReference>
<accession>A0AAE3KE32</accession>
<proteinExistence type="inferred from homology"/>
<dbReference type="GO" id="GO:0020037">
    <property type="term" value="F:heme binding"/>
    <property type="evidence" value="ECO:0007669"/>
    <property type="project" value="TreeGrafter"/>
</dbReference>
<organism evidence="6 7">
    <name type="scientific">Natronocella acetinitrilica</name>
    <dbReference type="NCBI Taxonomy" id="414046"/>
    <lineage>
        <taxon>Bacteria</taxon>
        <taxon>Pseudomonadati</taxon>
        <taxon>Pseudomonadota</taxon>
        <taxon>Gammaproteobacteria</taxon>
        <taxon>Chromatiales</taxon>
        <taxon>Ectothiorhodospiraceae</taxon>
        <taxon>Natronocella</taxon>
    </lineage>
</organism>
<evidence type="ECO:0000259" key="5">
    <source>
        <dbReference type="PROSITE" id="PS50255"/>
    </source>
</evidence>
<dbReference type="AlphaFoldDB" id="A0AAE3KE32"/>
<gene>
    <name evidence="6" type="ORF">J2T57_004172</name>
</gene>
<dbReference type="PANTHER" id="PTHR19359">
    <property type="entry name" value="CYTOCHROME B5"/>
    <property type="match status" value="1"/>
</dbReference>
<protein>
    <recommendedName>
        <fullName evidence="5">Cytochrome b5 heme-binding domain-containing protein</fullName>
    </recommendedName>
</protein>
<evidence type="ECO:0000256" key="2">
    <source>
        <dbReference type="ARBA" id="ARBA00022723"/>
    </source>
</evidence>
<dbReference type="InterPro" id="IPR036400">
    <property type="entry name" value="Cyt_B5-like_heme/steroid_sf"/>
</dbReference>
<evidence type="ECO:0000256" key="1">
    <source>
        <dbReference type="ARBA" id="ARBA00022617"/>
    </source>
</evidence>
<feature type="domain" description="Cytochrome b5 heme-binding" evidence="5">
    <location>
        <begin position="41"/>
        <end position="121"/>
    </location>
</feature>
<keyword evidence="7" id="KW-1185">Reference proteome</keyword>
<comment type="similarity">
    <text evidence="4">Belongs to the cytochrome b5 family.</text>
</comment>
<keyword evidence="1" id="KW-0349">Heme</keyword>
<name>A0AAE3KE32_9GAMM</name>
<dbReference type="SUPFAM" id="SSF55856">
    <property type="entry name" value="Cytochrome b5-like heme/steroid binding domain"/>
    <property type="match status" value="1"/>
</dbReference>
<evidence type="ECO:0000313" key="6">
    <source>
        <dbReference type="EMBL" id="MCP1676998.1"/>
    </source>
</evidence>
<dbReference type="RefSeq" id="WP_253484702.1">
    <property type="nucleotide sequence ID" value="NZ_JALJXV010000012.1"/>
</dbReference>
<evidence type="ECO:0000313" key="7">
    <source>
        <dbReference type="Proteomes" id="UP001205843"/>
    </source>
</evidence>
<evidence type="ECO:0000256" key="3">
    <source>
        <dbReference type="ARBA" id="ARBA00023004"/>
    </source>
</evidence>
<dbReference type="GO" id="GO:0046872">
    <property type="term" value="F:metal ion binding"/>
    <property type="evidence" value="ECO:0007669"/>
    <property type="project" value="UniProtKB-KW"/>
</dbReference>
<dbReference type="EMBL" id="JALJXV010000012">
    <property type="protein sequence ID" value="MCP1676998.1"/>
    <property type="molecule type" value="Genomic_DNA"/>
</dbReference>
<sequence length="273" mass="30724">MNRITYTAFVAFIASVLTLVAVWALVPSNSGDPDAAAADALREITPEELARHDTRESCWKVVNDRVYDVTDYISRHPTPESVMLRWCGYEATQAWVDKGDGRPHSPAARSMLQEYLEGRLVGEAPLPPDADERAEERLPPAEDDIAEERDVPVWQPGKQYPDGRYRGTFSDRGYHQVGIQFHLEDGVFRNISFRHLYYAGQDYLAMDEGDALYPVLRQHRQIAEQLEGRPVEAINDLYAPESLVDDIDGFTGATLRGSKVISAIRDGLNRGIY</sequence>
<dbReference type="InterPro" id="IPR050668">
    <property type="entry name" value="Cytochrome_b5"/>
</dbReference>
<dbReference type="GO" id="GO:0016020">
    <property type="term" value="C:membrane"/>
    <property type="evidence" value="ECO:0007669"/>
    <property type="project" value="TreeGrafter"/>
</dbReference>
<reference evidence="6" key="1">
    <citation type="submission" date="2022-03" db="EMBL/GenBank/DDBJ databases">
        <title>Genomic Encyclopedia of Type Strains, Phase III (KMG-III): the genomes of soil and plant-associated and newly described type strains.</title>
        <authorList>
            <person name="Whitman W."/>
        </authorList>
    </citation>
    <scope>NUCLEOTIDE SEQUENCE</scope>
    <source>
        <strain evidence="6">ANL 6-2</strain>
    </source>
</reference>
<comment type="caution">
    <text evidence="6">The sequence shown here is derived from an EMBL/GenBank/DDBJ whole genome shotgun (WGS) entry which is preliminary data.</text>
</comment>